<evidence type="ECO:0000313" key="2">
    <source>
        <dbReference type="Proteomes" id="UP000249748"/>
    </source>
</evidence>
<organism evidence="1 2">
    <name type="scientific">Aspergillus costaricaensis CBS 115574</name>
    <dbReference type="NCBI Taxonomy" id="1448317"/>
    <lineage>
        <taxon>Eukaryota</taxon>
        <taxon>Fungi</taxon>
        <taxon>Dikarya</taxon>
        <taxon>Ascomycota</taxon>
        <taxon>Pezizomycotina</taxon>
        <taxon>Eurotiomycetes</taxon>
        <taxon>Eurotiomycetidae</taxon>
        <taxon>Eurotiales</taxon>
        <taxon>Aspergillaceae</taxon>
        <taxon>Aspergillus</taxon>
        <taxon>Aspergillus subgen. Circumdati</taxon>
    </lineage>
</organism>
<keyword evidence="2" id="KW-1185">Reference proteome</keyword>
<protein>
    <submittedName>
        <fullName evidence="1">Uncharacterized protein</fullName>
    </submittedName>
</protein>
<proteinExistence type="predicted"/>
<gene>
    <name evidence="1" type="ORF">BO79DRAFT_43655</name>
</gene>
<dbReference type="EMBL" id="KZ824537">
    <property type="protein sequence ID" value="RAK93185.1"/>
    <property type="molecule type" value="Genomic_DNA"/>
</dbReference>
<evidence type="ECO:0000313" key="1">
    <source>
        <dbReference type="EMBL" id="RAK93185.1"/>
    </source>
</evidence>
<dbReference type="Proteomes" id="UP000249748">
    <property type="component" value="Unassembled WGS sequence"/>
</dbReference>
<sequence>MKRESLRVESNTHASCLGDFASAQKAVASIPSDQHENATRVCSVLIDPNWIYFMTCYEHIPAMLFV</sequence>
<name>A0ACD1IS07_9EURO</name>
<reference evidence="1" key="1">
    <citation type="submission" date="2018-02" db="EMBL/GenBank/DDBJ databases">
        <title>The genomes of Aspergillus section Nigri reveals drivers in fungal speciation.</title>
        <authorList>
            <consortium name="DOE Joint Genome Institute"/>
            <person name="Vesth T.C."/>
            <person name="Nybo J."/>
            <person name="Theobald S."/>
            <person name="Brandl J."/>
            <person name="Frisvad J.C."/>
            <person name="Nielsen K.F."/>
            <person name="Lyhne E.K."/>
            <person name="Kogle M.E."/>
            <person name="Kuo A."/>
            <person name="Riley R."/>
            <person name="Clum A."/>
            <person name="Nolan M."/>
            <person name="Lipzen A."/>
            <person name="Salamov A."/>
            <person name="Henrissat B."/>
            <person name="Wiebenga A."/>
            <person name="De vries R.P."/>
            <person name="Grigoriev I.V."/>
            <person name="Mortensen U.H."/>
            <person name="Andersen M.R."/>
            <person name="Baker S.E."/>
        </authorList>
    </citation>
    <scope>NUCLEOTIDE SEQUENCE</scope>
    <source>
        <strain evidence="1">CBS 115574</strain>
    </source>
</reference>
<accession>A0ACD1IS07</accession>